<evidence type="ECO:0000256" key="1">
    <source>
        <dbReference type="SAM" id="Phobius"/>
    </source>
</evidence>
<feature type="transmembrane region" description="Helical" evidence="1">
    <location>
        <begin position="87"/>
        <end position="110"/>
    </location>
</feature>
<keyword evidence="1" id="KW-0472">Membrane</keyword>
<reference evidence="3 4" key="1">
    <citation type="submission" date="2020-06" db="EMBL/GenBank/DDBJ databases">
        <authorList>
            <person name="Scott K."/>
        </authorList>
    </citation>
    <scope>NUCLEOTIDE SEQUENCE [LARGE SCALE GENOMIC DNA]</scope>
    <source>
        <strain evidence="3 4">HH1</strain>
    </source>
</reference>
<sequence length="142" mass="16039">MDALISLFFVSLLAATLFPAGSEILLLGLAANGENVWALWMVATLGNTLGSVVNYLLGRYLLHFQDKRWFPIKAHQLHKSQNWFQKYGIWSLLFAWLPIVGDPLTLIAGIMRVKFWLFALLTLIGKGVRYAVLLGLFQIFTN</sequence>
<organism evidence="3 4">
    <name type="scientific">Thiomicrorhabdus heinhorstiae</name>
    <dbReference type="NCBI Taxonomy" id="2748010"/>
    <lineage>
        <taxon>Bacteria</taxon>
        <taxon>Pseudomonadati</taxon>
        <taxon>Pseudomonadota</taxon>
        <taxon>Gammaproteobacteria</taxon>
        <taxon>Thiotrichales</taxon>
        <taxon>Piscirickettsiaceae</taxon>
        <taxon>Thiomicrorhabdus</taxon>
    </lineage>
</organism>
<dbReference type="EMBL" id="JACBGI020000030">
    <property type="protein sequence ID" value="MBF6058869.1"/>
    <property type="molecule type" value="Genomic_DNA"/>
</dbReference>
<feature type="transmembrane region" description="Helical" evidence="1">
    <location>
        <begin position="116"/>
        <end position="140"/>
    </location>
</feature>
<protein>
    <submittedName>
        <fullName evidence="3">DedA family protein</fullName>
    </submittedName>
</protein>
<proteinExistence type="predicted"/>
<feature type="domain" description="VTT" evidence="2">
    <location>
        <begin position="24"/>
        <end position="136"/>
    </location>
</feature>
<name>A0ABS0BZI0_9GAMM</name>
<feature type="transmembrane region" description="Helical" evidence="1">
    <location>
        <begin position="38"/>
        <end position="58"/>
    </location>
</feature>
<dbReference type="PANTHER" id="PTHR42709">
    <property type="entry name" value="ALKALINE PHOSPHATASE LIKE PROTEIN"/>
    <property type="match status" value="1"/>
</dbReference>
<accession>A0ABS0BZI0</accession>
<dbReference type="InterPro" id="IPR051311">
    <property type="entry name" value="DedA_domain"/>
</dbReference>
<dbReference type="InterPro" id="IPR032816">
    <property type="entry name" value="VTT_dom"/>
</dbReference>
<dbReference type="Proteomes" id="UP001193680">
    <property type="component" value="Unassembled WGS sequence"/>
</dbReference>
<evidence type="ECO:0000313" key="3">
    <source>
        <dbReference type="EMBL" id="MBF6058869.1"/>
    </source>
</evidence>
<reference evidence="3 4" key="2">
    <citation type="submission" date="2020-11" db="EMBL/GenBank/DDBJ databases">
        <title>Sulfur oxidizing isolate from Hospital Hole Sinkhole.</title>
        <authorList>
            <person name="Scott K.M."/>
        </authorList>
    </citation>
    <scope>NUCLEOTIDE SEQUENCE [LARGE SCALE GENOMIC DNA]</scope>
    <source>
        <strain evidence="3 4">HH1</strain>
    </source>
</reference>
<keyword evidence="1" id="KW-0812">Transmembrane</keyword>
<evidence type="ECO:0000259" key="2">
    <source>
        <dbReference type="Pfam" id="PF09335"/>
    </source>
</evidence>
<gene>
    <name evidence="3" type="ORF">H8792_010995</name>
</gene>
<dbReference type="Pfam" id="PF09335">
    <property type="entry name" value="VTT_dom"/>
    <property type="match status" value="1"/>
</dbReference>
<dbReference type="PANTHER" id="PTHR42709:SF4">
    <property type="entry name" value="INNER MEMBRANE PROTEIN YQAA"/>
    <property type="match status" value="1"/>
</dbReference>
<keyword evidence="1" id="KW-1133">Transmembrane helix</keyword>
<evidence type="ECO:0000313" key="4">
    <source>
        <dbReference type="Proteomes" id="UP001193680"/>
    </source>
</evidence>
<comment type="caution">
    <text evidence="3">The sequence shown here is derived from an EMBL/GenBank/DDBJ whole genome shotgun (WGS) entry which is preliminary data.</text>
</comment>
<dbReference type="RefSeq" id="WP_185979014.1">
    <property type="nucleotide sequence ID" value="NZ_JACBGI020000030.1"/>
</dbReference>
<keyword evidence="4" id="KW-1185">Reference proteome</keyword>